<gene>
    <name evidence="2" type="ORF">fugu_012575</name>
</gene>
<proteinExistence type="predicted"/>
<dbReference type="Proteomes" id="UP000516260">
    <property type="component" value="Chromosome 13"/>
</dbReference>
<evidence type="ECO:0000313" key="2">
    <source>
        <dbReference type="EMBL" id="TNM99542.1"/>
    </source>
</evidence>
<keyword evidence="3" id="KW-1185">Reference proteome</keyword>
<dbReference type="AlphaFoldDB" id="A0A4Z2C5R5"/>
<reference evidence="2 3" key="1">
    <citation type="submission" date="2019-04" db="EMBL/GenBank/DDBJ databases">
        <title>The sequence and de novo assembly of Takifugu bimaculatus genome using PacBio and Hi-C technologies.</title>
        <authorList>
            <person name="Xu P."/>
            <person name="Liu B."/>
            <person name="Zhou Z."/>
        </authorList>
    </citation>
    <scope>NUCLEOTIDE SEQUENCE [LARGE SCALE GENOMIC DNA]</scope>
    <source>
        <strain evidence="2">TB-2018</strain>
        <tissue evidence="2">Muscle</tissue>
    </source>
</reference>
<feature type="region of interest" description="Disordered" evidence="1">
    <location>
        <begin position="40"/>
        <end position="89"/>
    </location>
</feature>
<name>A0A4Z2C5R5_9TELE</name>
<dbReference type="EMBL" id="SWLE01000005">
    <property type="protein sequence ID" value="TNM99542.1"/>
    <property type="molecule type" value="Genomic_DNA"/>
</dbReference>
<comment type="caution">
    <text evidence="2">The sequence shown here is derived from an EMBL/GenBank/DDBJ whole genome shotgun (WGS) entry which is preliminary data.</text>
</comment>
<protein>
    <submittedName>
        <fullName evidence="2">Uncharacterized protein</fullName>
    </submittedName>
</protein>
<organism evidence="2 3">
    <name type="scientific">Takifugu bimaculatus</name>
    <dbReference type="NCBI Taxonomy" id="433685"/>
    <lineage>
        <taxon>Eukaryota</taxon>
        <taxon>Metazoa</taxon>
        <taxon>Chordata</taxon>
        <taxon>Craniata</taxon>
        <taxon>Vertebrata</taxon>
        <taxon>Euteleostomi</taxon>
        <taxon>Actinopterygii</taxon>
        <taxon>Neopterygii</taxon>
        <taxon>Teleostei</taxon>
        <taxon>Neoteleostei</taxon>
        <taxon>Acanthomorphata</taxon>
        <taxon>Eupercaria</taxon>
        <taxon>Tetraodontiformes</taxon>
        <taxon>Tetradontoidea</taxon>
        <taxon>Tetraodontidae</taxon>
        <taxon>Takifugu</taxon>
    </lineage>
</organism>
<evidence type="ECO:0000313" key="3">
    <source>
        <dbReference type="Proteomes" id="UP000516260"/>
    </source>
</evidence>
<sequence>MPLWDSVVPACLTAAQSGLSVPVCQVRQCSTTASWRGDSKSLKVRGRAPSKPHPFATTTLGTHVRKSGGSDTQPGKLHPNTDESAVENSSEVQLATLITALSAAGAAG</sequence>
<accession>A0A4Z2C5R5</accession>
<evidence type="ECO:0000256" key="1">
    <source>
        <dbReference type="SAM" id="MobiDB-lite"/>
    </source>
</evidence>